<dbReference type="InterPro" id="IPR001846">
    <property type="entry name" value="VWF_type-D"/>
</dbReference>
<sequence length="1783" mass="200229">MWLPLTLLVLAGLVSADYEHGWKTGNEYTYLVRSRTLTSLDQLSKQYTGILMKGLLTVQAKDSNRLTAKLSKPSSQYARIHTDLPEGWESHISDQMLDLRELPISEKPFEIKLKHGVIVDLIVDKDVPTWEVNLLKSIISQLQVDTQGENIIKDLVKDPSIQIPDDNEPYGSFKSMEDTVSGKCEVLYDITPLAEHVIHMKPELVPKPELKGDGLHIDILKTKNFDRCDQRMNYHFGITAQTNWEPGSNKNGKFLSKSSTSRIVISGNLKRFTIQSTVTTSKMFISPRLYDNQKGSVVNKMNLTLADVKKISNPLTSPSNPESTGNLVYVFDNPFSDMEERRPSQGIGQVDPKQVRTSDSISSVSSSEEALKNQPNLRGSGSSSASSSSISSSEENKFWQPKPTLEDAPQNPLLPNFIGYKGKFIGKSGEIDVVKAIKELVFQIANELEDPSNMVTQETLEKFSILTSLIRIMNRKQIAEVETKMHISPNELKSNDKTQAVNQNAWAIFRDAITQAGTGPALLTIKNWIERRDITTMEAVDILSRLPSTARAPTAKYVNTIFELTTNPKVMNTATLNTTALMAFTELVYQSQVNGRSIHNLYPVHTFGRLTSKHDQTLVREYIPFLAKELKNAVEDGDSPRIQTYIMALGNIGHPKILSVFEPYLEGKEEMSVFQRSLIVGALDKLARNVPKLARNVLYKIYLNTMESHEVRCMAVYLLPLTNPPRSMLQRMAEFTNYDTNKQVNSAVKSTIESLADLTDPEWTSLASKARSVKSLLNTEDYSFRYSHGFVLSQNKPEKNLITDWVINYIGSDDTFIPRALYLATMASYGDFKTPPTELVAMISSVQSLFDTVYKIGRDKHMPEKMAAERIAEELNIITDKPVELEGNLIWKTKFLSRFMPFDGHDVRGMHNYLVKKVMAMKDGGYMNLNKFASYDITLSFPTETGLPFVYTLKVPVLNKMSGSGHLKMGRDHSVNAKAEVRLVYARKIQGRIGFVTPFEHHHYIAGIDVNTQAYAPVKVSLDINVPTKSTQLKLWPLKGEEKSRLVHYSVVPYTSVHNILSLRPLQTEKGTHKVHIDSPKTVTLPVTTTKGLRINLEADKSNEEFWNLGTNNVVNMFPWNLEDDTYRKADIFIDLKQELKEPLILSVSYANMKVAPGTEDTKQWSSIAKAVEPTSREANSEDRRKQFLKEAAKGIKLAKSHVLDLQLQIPGEAKSRNTLTVAWSNSDAETKDRALIYWGFDMPSEEEKTELCAAIQLMANPPYSLFFVEAILSQPKKEFDIDIRYGETCSKGEKINIKGKATQSDDLKEDIKNSPLAKECKRQMEQGNKLLKVCQDAAALALTVNDLDLSVDTRSENLENIVTRAITIVGTKYSDDHTMAFVKPKNAGKNRIDIEAKFSKDMKSADVIVHTPTVDMRLNDLDLNPLDDSTERLSADELGVNALESDQSEPSCVLDATRAQTFDGKDYPLRLGKCWNVLMTTYPKANPNKPEENLALSEENSVSILGRDTQDGQKEVKVMLGQNEIKLLPTGQLPEVIVNGQKVQISRELSHQERKDDDVLFEIFEVGDRSIGIVSNKFEVDLAFDGKRILIKASNKFRNSLRGLCGNYDGEITNDFTSPSNCMLRQPDQFIASYTLTKDQCEGEDLENAKSLKQLDICLPQISSRQSNVISSLESGKSFPESTNWGYHQNKQTDENKRCTLFRTKVIEKNGKICFTTRPVVSCSPTCSPTETTTKNYSFYCTHKNEASLNMKQRIEKGANPDFSQKAVSMSESLEVPLACTA</sequence>
<dbReference type="Gene3D" id="2.20.80.10">
    <property type="entry name" value="Lipovitellin-phosvitin complex, chain A, domain 4"/>
    <property type="match status" value="1"/>
</dbReference>
<evidence type="ECO:0000256" key="7">
    <source>
        <dbReference type="ARBA" id="ARBA00056913"/>
    </source>
</evidence>
<evidence type="ECO:0000259" key="11">
    <source>
        <dbReference type="PROSITE" id="PS51211"/>
    </source>
</evidence>
<keyword evidence="3 10" id="KW-0732">Signal</keyword>
<evidence type="ECO:0000256" key="1">
    <source>
        <dbReference type="ARBA" id="ARBA00004613"/>
    </source>
</evidence>
<dbReference type="EMBL" id="KM262552">
    <property type="protein sequence ID" value="AIU68826.1"/>
    <property type="molecule type" value="mRNA"/>
</dbReference>
<reference evidence="13" key="1">
    <citation type="submission" date="2014-07" db="EMBL/GenBank/DDBJ databases">
        <title>The vitellogenin of the hornhaced bee, Osmia cornifrons: studies on structural analysis and developmental expression of mRNA.</title>
        <authorList>
            <person name="Lee K.Y."/>
            <person name="Yoon H.J."/>
            <person name="Jin B.R."/>
        </authorList>
    </citation>
    <scope>NUCLEOTIDE SEQUENCE</scope>
</reference>
<feature type="chain" id="PRO_5007384614" evidence="10">
    <location>
        <begin position="17"/>
        <end position="1783"/>
    </location>
</feature>
<dbReference type="PROSITE" id="PS51233">
    <property type="entry name" value="VWFD"/>
    <property type="match status" value="1"/>
</dbReference>
<dbReference type="InterPro" id="IPR001747">
    <property type="entry name" value="Vitellogenin_N"/>
</dbReference>
<protein>
    <submittedName>
        <fullName evidence="13">Vitellogenin</fullName>
    </submittedName>
</protein>
<dbReference type="GO" id="GO:0005576">
    <property type="term" value="C:extracellular region"/>
    <property type="evidence" value="ECO:0007669"/>
    <property type="project" value="UniProtKB-SubCell"/>
</dbReference>
<comment type="function">
    <text evidence="7">Precursor of the egg-yolk proteins that are sources of nutrients during embryonic development.</text>
</comment>
<dbReference type="Pfam" id="PF01347">
    <property type="entry name" value="Vitellogenin_N"/>
    <property type="match status" value="1"/>
</dbReference>
<reference evidence="14" key="2">
    <citation type="submission" date="2014-08" db="EMBL/GenBank/DDBJ databases">
        <title>Osmia cornifrons vitellogenin: cDNA cloning, structural analysis and developmental expression.</title>
        <authorList>
            <person name="Lee K.Y."/>
            <person name="Yoon H.J."/>
            <person name="Jin B.R."/>
        </authorList>
    </citation>
    <scope>NUCLEOTIDE SEQUENCE</scope>
</reference>
<dbReference type="Pfam" id="PF09172">
    <property type="entry name" value="Vit_open_b-sht"/>
    <property type="match status" value="1"/>
</dbReference>
<comment type="caution">
    <text evidence="8">Lacks conserved residue(s) required for the propagation of feature annotation.</text>
</comment>
<dbReference type="EMBL" id="KM387561">
    <property type="protein sequence ID" value="AIY25493.1"/>
    <property type="molecule type" value="mRNA"/>
</dbReference>
<dbReference type="InterPro" id="IPR050733">
    <property type="entry name" value="Vitellogenin/Apolipophorin"/>
</dbReference>
<evidence type="ECO:0000256" key="2">
    <source>
        <dbReference type="ARBA" id="ARBA00022525"/>
    </source>
</evidence>
<dbReference type="SUPFAM" id="SSF48431">
    <property type="entry name" value="Lipovitellin-phosvitin complex, superhelical domain"/>
    <property type="match status" value="1"/>
</dbReference>
<dbReference type="PROSITE" id="PS51211">
    <property type="entry name" value="VITELLOGENIN"/>
    <property type="match status" value="1"/>
</dbReference>
<dbReference type="PANTHER" id="PTHR23345:SF15">
    <property type="entry name" value="VITELLOGENIN 1-RELATED"/>
    <property type="match status" value="1"/>
</dbReference>
<dbReference type="InterPro" id="IPR011030">
    <property type="entry name" value="Lipovitellin_superhlx_dom"/>
</dbReference>
<dbReference type="SMART" id="SM01169">
    <property type="entry name" value="DUF1943"/>
    <property type="match status" value="1"/>
</dbReference>
<dbReference type="Gene3D" id="1.25.10.20">
    <property type="entry name" value="Vitellinogen, superhelical"/>
    <property type="match status" value="1"/>
</dbReference>
<dbReference type="InterPro" id="IPR015819">
    <property type="entry name" value="Lipid_transp_b-sht_shell"/>
</dbReference>
<keyword evidence="2" id="KW-0964">Secreted</keyword>
<evidence type="ECO:0000256" key="3">
    <source>
        <dbReference type="ARBA" id="ARBA00022729"/>
    </source>
</evidence>
<evidence type="ECO:0000256" key="9">
    <source>
        <dbReference type="SAM" id="MobiDB-lite"/>
    </source>
</evidence>
<dbReference type="InterPro" id="IPR015816">
    <property type="entry name" value="Vitellinogen_b-sht_N"/>
</dbReference>
<evidence type="ECO:0000256" key="10">
    <source>
        <dbReference type="SAM" id="SignalP"/>
    </source>
</evidence>
<keyword evidence="4" id="KW-0758">Storage protein</keyword>
<dbReference type="Gene3D" id="2.30.230.10">
    <property type="entry name" value="Lipovitellin, beta-sheet shell regions, chain A"/>
    <property type="match status" value="1"/>
</dbReference>
<feature type="signal peptide" evidence="10">
    <location>
        <begin position="1"/>
        <end position="16"/>
    </location>
</feature>
<feature type="domain" description="Vitellogenin" evidence="11">
    <location>
        <begin position="22"/>
        <end position="821"/>
    </location>
</feature>
<dbReference type="GO" id="GO:0005319">
    <property type="term" value="F:lipid transporter activity"/>
    <property type="evidence" value="ECO:0007669"/>
    <property type="project" value="InterPro"/>
</dbReference>
<feature type="region of interest" description="Disordered" evidence="9">
    <location>
        <begin position="338"/>
        <end position="412"/>
    </location>
</feature>
<evidence type="ECO:0000313" key="14">
    <source>
        <dbReference type="EMBL" id="AIY25493.1"/>
    </source>
</evidence>
<dbReference type="SMART" id="SM00638">
    <property type="entry name" value="LPD_N"/>
    <property type="match status" value="1"/>
</dbReference>
<name>A0A097QQV0_9HYME</name>
<evidence type="ECO:0000256" key="6">
    <source>
        <dbReference type="ARBA" id="ARBA00023180"/>
    </source>
</evidence>
<dbReference type="SMART" id="SM00216">
    <property type="entry name" value="VWD"/>
    <property type="match status" value="1"/>
</dbReference>
<feature type="compositionally biased region" description="Low complexity" evidence="9">
    <location>
        <begin position="358"/>
        <end position="367"/>
    </location>
</feature>
<feature type="domain" description="VWFD" evidence="12">
    <location>
        <begin position="1451"/>
        <end position="1643"/>
    </location>
</feature>
<dbReference type="PANTHER" id="PTHR23345">
    <property type="entry name" value="VITELLOGENIN-RELATED"/>
    <property type="match status" value="1"/>
</dbReference>
<dbReference type="GO" id="GO:0045735">
    <property type="term" value="F:nutrient reservoir activity"/>
    <property type="evidence" value="ECO:0007669"/>
    <property type="project" value="UniProtKB-KW"/>
</dbReference>
<evidence type="ECO:0000256" key="5">
    <source>
        <dbReference type="ARBA" id="ARBA00023157"/>
    </source>
</evidence>
<keyword evidence="6" id="KW-0325">Glycoprotein</keyword>
<dbReference type="FunFam" id="2.30.230.10:FF:000008">
    <property type="entry name" value="Vitellogenin-like Protein"/>
    <property type="match status" value="1"/>
</dbReference>
<evidence type="ECO:0000259" key="12">
    <source>
        <dbReference type="PROSITE" id="PS51233"/>
    </source>
</evidence>
<comment type="subcellular location">
    <subcellularLocation>
        <location evidence="1">Secreted</location>
    </subcellularLocation>
</comment>
<accession>A0A097QQV0</accession>
<organism evidence="13">
    <name type="scientific">Osmia cornifrons</name>
    <dbReference type="NCBI Taxonomy" id="124289"/>
    <lineage>
        <taxon>Eukaryota</taxon>
        <taxon>Metazoa</taxon>
        <taxon>Ecdysozoa</taxon>
        <taxon>Arthropoda</taxon>
        <taxon>Hexapoda</taxon>
        <taxon>Insecta</taxon>
        <taxon>Pterygota</taxon>
        <taxon>Neoptera</taxon>
        <taxon>Endopterygota</taxon>
        <taxon>Hymenoptera</taxon>
        <taxon>Apocrita</taxon>
        <taxon>Aculeata</taxon>
        <taxon>Apoidea</taxon>
        <taxon>Anthophila</taxon>
        <taxon>Megachilidae</taxon>
        <taxon>Megachilinae</taxon>
        <taxon>Osmia</taxon>
    </lineage>
</organism>
<dbReference type="SUPFAM" id="SSF56968">
    <property type="entry name" value="Lipovitellin-phosvitin complex, beta-sheet shell regions"/>
    <property type="match status" value="2"/>
</dbReference>
<dbReference type="FunFam" id="1.25.10.20:FF:000003">
    <property type="entry name" value="Vitellogenin C"/>
    <property type="match status" value="1"/>
</dbReference>
<dbReference type="InterPro" id="IPR015255">
    <property type="entry name" value="Vitellinogen_open_b-sht"/>
</dbReference>
<keyword evidence="5" id="KW-1015">Disulfide bond</keyword>
<feature type="compositionally biased region" description="Low complexity" evidence="9">
    <location>
        <begin position="380"/>
        <end position="393"/>
    </location>
</feature>
<proteinExistence type="evidence at transcript level"/>
<evidence type="ECO:0000256" key="4">
    <source>
        <dbReference type="ARBA" id="ARBA00022761"/>
    </source>
</evidence>
<evidence type="ECO:0000313" key="13">
    <source>
        <dbReference type="EMBL" id="AIU68826.1"/>
    </source>
</evidence>
<dbReference type="Pfam" id="PF00094">
    <property type="entry name" value="VWD"/>
    <property type="match status" value="1"/>
</dbReference>
<evidence type="ECO:0000256" key="8">
    <source>
        <dbReference type="PROSITE-ProRule" id="PRU00557"/>
    </source>
</evidence>